<dbReference type="InterPro" id="IPR013249">
    <property type="entry name" value="RNA_pol_sigma70_r4_t2"/>
</dbReference>
<feature type="domain" description="RNA polymerase sigma factor 70 region 4 type 2" evidence="6">
    <location>
        <begin position="114"/>
        <end position="159"/>
    </location>
</feature>
<proteinExistence type="inferred from homology"/>
<evidence type="ECO:0000256" key="1">
    <source>
        <dbReference type="ARBA" id="ARBA00010641"/>
    </source>
</evidence>
<protein>
    <submittedName>
        <fullName evidence="7">RNA polymerase subunit sigma</fullName>
    </submittedName>
</protein>
<evidence type="ECO:0000313" key="8">
    <source>
        <dbReference type="Proteomes" id="UP000187526"/>
    </source>
</evidence>
<evidence type="ECO:0000256" key="4">
    <source>
        <dbReference type="ARBA" id="ARBA00023163"/>
    </source>
</evidence>
<dbReference type="InterPro" id="IPR013324">
    <property type="entry name" value="RNA_pol_sigma_r3/r4-like"/>
</dbReference>
<organism evidence="7 8">
    <name type="scientific">Azonexus hydrophilus</name>
    <dbReference type="NCBI Taxonomy" id="418702"/>
    <lineage>
        <taxon>Bacteria</taxon>
        <taxon>Pseudomonadati</taxon>
        <taxon>Pseudomonadota</taxon>
        <taxon>Betaproteobacteria</taxon>
        <taxon>Rhodocyclales</taxon>
        <taxon>Azonexaceae</taxon>
        <taxon>Azonexus</taxon>
    </lineage>
</organism>
<dbReference type="PANTHER" id="PTHR43133:SF63">
    <property type="entry name" value="RNA POLYMERASE SIGMA FACTOR FECI-RELATED"/>
    <property type="match status" value="1"/>
</dbReference>
<reference evidence="7 8" key="1">
    <citation type="submission" date="2016-10" db="EMBL/GenBank/DDBJ databases">
        <title>Alkaliphiles isolated from bioreactors.</title>
        <authorList>
            <person name="Salah Z."/>
            <person name="Rout S.P."/>
            <person name="Humphreys P.N."/>
        </authorList>
    </citation>
    <scope>NUCLEOTIDE SEQUENCE [LARGE SCALE GENOMIC DNA]</scope>
    <source>
        <strain evidence="7 8">ZS02</strain>
    </source>
</reference>
<feature type="domain" description="RNA polymerase sigma-70 region 2" evidence="5">
    <location>
        <begin position="13"/>
        <end position="79"/>
    </location>
</feature>
<dbReference type="GO" id="GO:0006352">
    <property type="term" value="P:DNA-templated transcription initiation"/>
    <property type="evidence" value="ECO:0007669"/>
    <property type="project" value="InterPro"/>
</dbReference>
<keyword evidence="4" id="KW-0804">Transcription</keyword>
<dbReference type="Gene3D" id="1.10.10.10">
    <property type="entry name" value="Winged helix-like DNA-binding domain superfamily/Winged helix DNA-binding domain"/>
    <property type="match status" value="1"/>
</dbReference>
<keyword evidence="2" id="KW-0805">Transcription regulation</keyword>
<dbReference type="InterPro" id="IPR014284">
    <property type="entry name" value="RNA_pol_sigma-70_dom"/>
</dbReference>
<comment type="caution">
    <text evidence="7">The sequence shown here is derived from an EMBL/GenBank/DDBJ whole genome shotgun (WGS) entry which is preliminary data.</text>
</comment>
<dbReference type="AlphaFoldDB" id="A0A1R1I5G0"/>
<keyword evidence="8" id="KW-1185">Reference proteome</keyword>
<dbReference type="Pfam" id="PF04542">
    <property type="entry name" value="Sigma70_r2"/>
    <property type="match status" value="1"/>
</dbReference>
<accession>A0A1R1I5G0</accession>
<keyword evidence="3" id="KW-0731">Sigma factor</keyword>
<evidence type="ECO:0000256" key="2">
    <source>
        <dbReference type="ARBA" id="ARBA00023015"/>
    </source>
</evidence>
<evidence type="ECO:0000259" key="6">
    <source>
        <dbReference type="Pfam" id="PF08281"/>
    </source>
</evidence>
<dbReference type="InterPro" id="IPR036388">
    <property type="entry name" value="WH-like_DNA-bd_sf"/>
</dbReference>
<dbReference type="EMBL" id="MTHD01000003">
    <property type="protein sequence ID" value="OMG53955.1"/>
    <property type="molecule type" value="Genomic_DNA"/>
</dbReference>
<dbReference type="Proteomes" id="UP000187526">
    <property type="component" value="Unassembled WGS sequence"/>
</dbReference>
<evidence type="ECO:0000313" key="7">
    <source>
        <dbReference type="EMBL" id="OMG53955.1"/>
    </source>
</evidence>
<dbReference type="Gene3D" id="1.10.1740.10">
    <property type="match status" value="1"/>
</dbReference>
<dbReference type="RefSeq" id="WP_076095172.1">
    <property type="nucleotide sequence ID" value="NZ_MTHD01000003.1"/>
</dbReference>
<dbReference type="STRING" id="418702.BJN45_11170"/>
<gene>
    <name evidence="7" type="ORF">BJN45_11170</name>
</gene>
<dbReference type="GO" id="GO:0003677">
    <property type="term" value="F:DNA binding"/>
    <property type="evidence" value="ECO:0007669"/>
    <property type="project" value="InterPro"/>
</dbReference>
<name>A0A1R1I5G0_9RHOO</name>
<dbReference type="SUPFAM" id="SSF88659">
    <property type="entry name" value="Sigma3 and sigma4 domains of RNA polymerase sigma factors"/>
    <property type="match status" value="1"/>
</dbReference>
<dbReference type="InterPro" id="IPR039425">
    <property type="entry name" value="RNA_pol_sigma-70-like"/>
</dbReference>
<dbReference type="InterPro" id="IPR007627">
    <property type="entry name" value="RNA_pol_sigma70_r2"/>
</dbReference>
<dbReference type="OrthoDB" id="8654550at2"/>
<dbReference type="GO" id="GO:0016987">
    <property type="term" value="F:sigma factor activity"/>
    <property type="evidence" value="ECO:0007669"/>
    <property type="project" value="UniProtKB-KW"/>
</dbReference>
<dbReference type="SUPFAM" id="SSF88946">
    <property type="entry name" value="Sigma2 domain of RNA polymerase sigma factors"/>
    <property type="match status" value="1"/>
</dbReference>
<evidence type="ECO:0000259" key="5">
    <source>
        <dbReference type="Pfam" id="PF04542"/>
    </source>
</evidence>
<dbReference type="NCBIfam" id="TIGR02937">
    <property type="entry name" value="sigma70-ECF"/>
    <property type="match status" value="1"/>
</dbReference>
<dbReference type="Pfam" id="PF08281">
    <property type="entry name" value="Sigma70_r4_2"/>
    <property type="match status" value="1"/>
</dbReference>
<evidence type="ECO:0000256" key="3">
    <source>
        <dbReference type="ARBA" id="ARBA00023082"/>
    </source>
</evidence>
<comment type="similarity">
    <text evidence="1">Belongs to the sigma-70 factor family. ECF subfamily.</text>
</comment>
<sequence length="170" mass="18422">MSLAASPDPLHELYASHHGWLIGWLRRKLGCPEHAADVAQDTFLRLIGSRDVLAGICEPRAYLSTTAKRLIIDRARRQAIEQAYLAELAALADPLTGFPSPEETLIAVEALTHIAAALENVPAKAGEAFLLHYLDGLTHAEIGERLGVGPRMVRKYLVQCLLACAPAEPA</sequence>
<dbReference type="PANTHER" id="PTHR43133">
    <property type="entry name" value="RNA POLYMERASE ECF-TYPE SIGMA FACTO"/>
    <property type="match status" value="1"/>
</dbReference>
<dbReference type="InterPro" id="IPR013325">
    <property type="entry name" value="RNA_pol_sigma_r2"/>
</dbReference>